<evidence type="ECO:0000256" key="7">
    <source>
        <dbReference type="ARBA" id="ARBA00023136"/>
    </source>
</evidence>
<dbReference type="PANTHER" id="PTHR11629">
    <property type="entry name" value="VACUOLAR PROTON ATPASES"/>
    <property type="match status" value="1"/>
</dbReference>
<evidence type="ECO:0000256" key="3">
    <source>
        <dbReference type="ARBA" id="ARBA00022448"/>
    </source>
</evidence>
<evidence type="ECO:0000256" key="8">
    <source>
        <dbReference type="RuleBase" id="RU361189"/>
    </source>
</evidence>
<evidence type="ECO:0000256" key="6">
    <source>
        <dbReference type="ARBA" id="ARBA00023065"/>
    </source>
</evidence>
<organism evidence="10 11">
    <name type="scientific">Saguinus oedipus</name>
    <name type="common">Cotton-top tamarin</name>
    <name type="synonym">Oedipomidas oedipus</name>
    <dbReference type="NCBI Taxonomy" id="9490"/>
    <lineage>
        <taxon>Eukaryota</taxon>
        <taxon>Metazoa</taxon>
        <taxon>Chordata</taxon>
        <taxon>Craniata</taxon>
        <taxon>Vertebrata</taxon>
        <taxon>Euteleostomi</taxon>
        <taxon>Mammalia</taxon>
        <taxon>Eutheria</taxon>
        <taxon>Euarchontoglires</taxon>
        <taxon>Primates</taxon>
        <taxon>Haplorrhini</taxon>
        <taxon>Platyrrhini</taxon>
        <taxon>Cebidae</taxon>
        <taxon>Callitrichinae</taxon>
        <taxon>Saguinus</taxon>
    </lineage>
</organism>
<evidence type="ECO:0000256" key="4">
    <source>
        <dbReference type="ARBA" id="ARBA00022692"/>
    </source>
</evidence>
<dbReference type="Pfam" id="PF01496">
    <property type="entry name" value="V_ATPase_I"/>
    <property type="match status" value="1"/>
</dbReference>
<dbReference type="Proteomes" id="UP001266305">
    <property type="component" value="Unassembled WGS sequence"/>
</dbReference>
<comment type="subcellular location">
    <subcellularLocation>
        <location evidence="1">Membrane</location>
        <topology evidence="1">Multi-pass membrane protein</topology>
    </subcellularLocation>
</comment>
<proteinExistence type="inferred from homology"/>
<reference evidence="10 11" key="1">
    <citation type="submission" date="2023-05" db="EMBL/GenBank/DDBJ databases">
        <title>B98-5 Cell Line De Novo Hybrid Assembly: An Optical Mapping Approach.</title>
        <authorList>
            <person name="Kananen K."/>
            <person name="Auerbach J.A."/>
            <person name="Kautto E."/>
            <person name="Blachly J.S."/>
        </authorList>
    </citation>
    <scope>NUCLEOTIDE SEQUENCE [LARGE SCALE GENOMIC DNA]</scope>
    <source>
        <strain evidence="10">B95-8</strain>
        <tissue evidence="10">Cell line</tissue>
    </source>
</reference>
<keyword evidence="3 8" id="KW-0813">Transport</keyword>
<evidence type="ECO:0000256" key="1">
    <source>
        <dbReference type="ARBA" id="ARBA00004141"/>
    </source>
</evidence>
<accession>A0ABQ9UI38</accession>
<keyword evidence="5" id="KW-1133">Transmembrane helix</keyword>
<keyword evidence="4" id="KW-0812">Transmembrane</keyword>
<dbReference type="InterPro" id="IPR002490">
    <property type="entry name" value="V-ATPase_116kDa_su"/>
</dbReference>
<keyword evidence="6 8" id="KW-0406">Ion transport</keyword>
<keyword evidence="9" id="KW-0175">Coiled coil</keyword>
<comment type="similarity">
    <text evidence="2 8">Belongs to the V-ATPase 116 kDa subunit family.</text>
</comment>
<dbReference type="PANTHER" id="PTHR11629:SF26">
    <property type="entry name" value="V-TYPE PROTON ATPASE 116 KDA SUBUNIT A 4"/>
    <property type="match status" value="1"/>
</dbReference>
<evidence type="ECO:0000256" key="5">
    <source>
        <dbReference type="ARBA" id="ARBA00022989"/>
    </source>
</evidence>
<comment type="function">
    <text evidence="8">Essential component of the vacuolar proton pump (V-ATPase), a multimeric enzyme that catalyzes the translocation of protons across the membranes. Required for assembly and activity of the V-ATPase.</text>
</comment>
<protein>
    <recommendedName>
        <fullName evidence="8">V-type proton ATPase subunit a</fullName>
    </recommendedName>
</protein>
<keyword evidence="11" id="KW-1185">Reference proteome</keyword>
<gene>
    <name evidence="10" type="ORF">P7K49_025740</name>
</gene>
<sequence length="200" mass="22162">MDGGEDEVEVPNPGRAWAKVLKGVGAGEKCGVPGEAKAGGEHRGGQVLQPLADQLEDVRVGSVENWDNGSAQEILYRGWAKMSSVFRSEEMCLSQLFLQVEAAYCCVAELGELGLVQFKDVGFLEDEMQNEIAVQLPEKCPLTPLPREMITLETVLEKLEGELQEANQNQQALKKSFLELTELKYLLKKTQDFFEVVMRG</sequence>
<feature type="coiled-coil region" evidence="9">
    <location>
        <begin position="149"/>
        <end position="183"/>
    </location>
</feature>
<comment type="caution">
    <text evidence="10">The sequence shown here is derived from an EMBL/GenBank/DDBJ whole genome shotgun (WGS) entry which is preliminary data.</text>
</comment>
<keyword evidence="8" id="KW-0375">Hydrogen ion transport</keyword>
<evidence type="ECO:0000256" key="2">
    <source>
        <dbReference type="ARBA" id="ARBA00009904"/>
    </source>
</evidence>
<dbReference type="EMBL" id="JASSZA010000012">
    <property type="protein sequence ID" value="KAK2096706.1"/>
    <property type="molecule type" value="Genomic_DNA"/>
</dbReference>
<evidence type="ECO:0000313" key="11">
    <source>
        <dbReference type="Proteomes" id="UP001266305"/>
    </source>
</evidence>
<evidence type="ECO:0000313" key="10">
    <source>
        <dbReference type="EMBL" id="KAK2096706.1"/>
    </source>
</evidence>
<name>A0ABQ9UI38_SAGOE</name>
<keyword evidence="7" id="KW-0472">Membrane</keyword>
<evidence type="ECO:0000256" key="9">
    <source>
        <dbReference type="SAM" id="Coils"/>
    </source>
</evidence>